<dbReference type="RefSeq" id="WP_089789950.1">
    <property type="nucleotide sequence ID" value="NZ_FOKW01000017.1"/>
</dbReference>
<dbReference type="EMBL" id="FOKW01000017">
    <property type="protein sequence ID" value="SFC72745.1"/>
    <property type="molecule type" value="Genomic_DNA"/>
</dbReference>
<accession>A0A1I1LIF4</accession>
<dbReference type="Proteomes" id="UP000199161">
    <property type="component" value="Unassembled WGS sequence"/>
</dbReference>
<gene>
    <name evidence="1" type="ORF">SAMN05444422_11731</name>
</gene>
<reference evidence="2" key="1">
    <citation type="submission" date="2016-10" db="EMBL/GenBank/DDBJ databases">
        <authorList>
            <person name="Varghese N."/>
            <person name="Submissions S."/>
        </authorList>
    </citation>
    <scope>NUCLEOTIDE SEQUENCE [LARGE SCALE GENOMIC DNA]</scope>
    <source>
        <strain evidence="2">DSM 13078</strain>
    </source>
</reference>
<evidence type="ECO:0000313" key="1">
    <source>
        <dbReference type="EMBL" id="SFC72745.1"/>
    </source>
</evidence>
<dbReference type="AlphaFoldDB" id="A0A1I1LIF4"/>
<protein>
    <submittedName>
        <fullName evidence="1">Uncharacterized protein</fullName>
    </submittedName>
</protein>
<name>A0A1I1LIF4_NATHA</name>
<sequence>MDPQRHTDIDRRTVLKATPPVLVGASAVTGRVGANALEAEEKAAGTNALEVVARHDEETDEHRFELNTEAVAPGWTTVTLENRTEHTHFAYLARVPPAVFEGAREDGVDPLDYYIEHVTRPFQWFMDDIDPAKEPDPDDLSDKYSVPEAEVIFPEWFEGVVPSGGTGLTSPETTSVTSVDLEPGDYILECFVKDGDGEFHSYQGMIRLVTAGDDRSDGSKAEPDTKAEPEATLGLTLSTAGIDAEDHVRPGRHTVAVQFANQRVYEHLLGHDVHLLRFGEGTSVDDVNDWMNWMDPTGLVSNGEEPRRFLGGVQPILTPALLEGEGTETAYVHVDLHPGTYAWVSAVPDPAEKGLLEPFEVSDSH</sequence>
<proteinExistence type="predicted"/>
<keyword evidence="2" id="KW-1185">Reference proteome</keyword>
<organism evidence="1 2">
    <name type="scientific">Natronobacterium haloterrestre</name>
    <name type="common">Halobiforma haloterrestris</name>
    <dbReference type="NCBI Taxonomy" id="148448"/>
    <lineage>
        <taxon>Archaea</taxon>
        <taxon>Methanobacteriati</taxon>
        <taxon>Methanobacteriota</taxon>
        <taxon>Stenosarchaea group</taxon>
        <taxon>Halobacteria</taxon>
        <taxon>Halobacteriales</taxon>
        <taxon>Natrialbaceae</taxon>
        <taxon>Natronobacterium</taxon>
    </lineage>
</organism>
<evidence type="ECO:0000313" key="2">
    <source>
        <dbReference type="Proteomes" id="UP000199161"/>
    </source>
</evidence>